<dbReference type="Pfam" id="PF25273">
    <property type="entry name" value="DUF7869"/>
    <property type="match status" value="1"/>
</dbReference>
<evidence type="ECO:0000313" key="3">
    <source>
        <dbReference type="Proteomes" id="UP000478052"/>
    </source>
</evidence>
<dbReference type="Proteomes" id="UP000478052">
    <property type="component" value="Unassembled WGS sequence"/>
</dbReference>
<feature type="non-terminal residue" evidence="2">
    <location>
        <position position="1"/>
    </location>
</feature>
<reference evidence="2 3" key="1">
    <citation type="submission" date="2019-08" db="EMBL/GenBank/DDBJ databases">
        <title>Whole genome of Aphis craccivora.</title>
        <authorList>
            <person name="Voronova N.V."/>
            <person name="Shulinski R.S."/>
            <person name="Bandarenka Y.V."/>
            <person name="Zhorov D.G."/>
            <person name="Warner D."/>
        </authorList>
    </citation>
    <scope>NUCLEOTIDE SEQUENCE [LARGE SCALE GENOMIC DNA]</scope>
    <source>
        <strain evidence="2">180601</strain>
        <tissue evidence="2">Whole Body</tissue>
    </source>
</reference>
<keyword evidence="3" id="KW-1185">Reference proteome</keyword>
<feature type="domain" description="DUF7869" evidence="1">
    <location>
        <begin position="393"/>
        <end position="556"/>
    </location>
</feature>
<accession>A0A6G0VNZ9</accession>
<dbReference type="PANTHER" id="PTHR10773:SF19">
    <property type="match status" value="1"/>
</dbReference>
<dbReference type="AlphaFoldDB" id="A0A6G0VNZ9"/>
<dbReference type="PANTHER" id="PTHR10773">
    <property type="entry name" value="DNA-DIRECTED RNA POLYMERASES I, II, AND III SUBUNIT RPABC2"/>
    <property type="match status" value="1"/>
</dbReference>
<name>A0A6G0VNZ9_APHCR</name>
<comment type="caution">
    <text evidence="2">The sequence shown here is derived from an EMBL/GenBank/DDBJ whole genome shotgun (WGS) entry which is preliminary data.</text>
</comment>
<protein>
    <recommendedName>
        <fullName evidence="1">DUF7869 domain-containing protein</fullName>
    </recommendedName>
</protein>
<proteinExistence type="predicted"/>
<evidence type="ECO:0000259" key="1">
    <source>
        <dbReference type="Pfam" id="PF25273"/>
    </source>
</evidence>
<dbReference type="InterPro" id="IPR057191">
    <property type="entry name" value="DUF7869"/>
</dbReference>
<evidence type="ECO:0000313" key="2">
    <source>
        <dbReference type="EMBL" id="KAF0703690.1"/>
    </source>
</evidence>
<sequence>ETADLNYSVPNLNIEDMDVEIITDVQPLNIEEKIVNNTILIEISNETNTSCMNTELFQNNNNIITKDAETDFRPLNLYTERILTNQILIEPNTSTVDANLILENTDFLPLMESVSNVSINNDPEYIDPITETNGGRKRKIQNKRKEKQLQRNIIPRELELKCNHTEMIKTNVCRVSELSKEDLTDFKHNLCKLTTKIEQDKFLITMMTVSDVKRTDRKKTNRSHRMVVKYFIPQIRGNLIPDTGRSYLPPTYSIKYMWENWYEKRKLEKKQTASLSKYQKIFTTKFNISFGHPRQDTCSYCMEQKIKIQTEGDIDKKSELMLELTLHKRKAKRFFELLKTETPGEISCSFDMMQTQPLPKLSVTDVFYSRQVWLYNLTFVISDSNQKPENCILYSWNETESGRGPNEVCSALIHFLESLENRLKTSESPPTILNLFSDSCSGQNKNQFTMITLLYYINYKATVFTQINHIFPVRGHSYMPPDRVFGRIEQVLRKKETILSPNQYFEIFKNFCTVNAYGKDFKIYDIKSAVKTVVKTKIDFKSTEQKVYSYVKGKNSSIRVSKTYAGAYEEFEVIKRHSDISKLFNNIKILPKTNYVKLPKQNDVKKLLKFFTIPEDAQEFYKDIFNNNDDPSDEDIHYYEEDNE</sequence>
<dbReference type="OrthoDB" id="8815124at2759"/>
<organism evidence="2 3">
    <name type="scientific">Aphis craccivora</name>
    <name type="common">Cowpea aphid</name>
    <dbReference type="NCBI Taxonomy" id="307492"/>
    <lineage>
        <taxon>Eukaryota</taxon>
        <taxon>Metazoa</taxon>
        <taxon>Ecdysozoa</taxon>
        <taxon>Arthropoda</taxon>
        <taxon>Hexapoda</taxon>
        <taxon>Insecta</taxon>
        <taxon>Pterygota</taxon>
        <taxon>Neoptera</taxon>
        <taxon>Paraneoptera</taxon>
        <taxon>Hemiptera</taxon>
        <taxon>Sternorrhyncha</taxon>
        <taxon>Aphidomorpha</taxon>
        <taxon>Aphidoidea</taxon>
        <taxon>Aphididae</taxon>
        <taxon>Aphidini</taxon>
        <taxon>Aphis</taxon>
        <taxon>Aphis</taxon>
    </lineage>
</organism>
<gene>
    <name evidence="2" type="ORF">FWK35_00037655</name>
</gene>
<dbReference type="EMBL" id="VUJU01013785">
    <property type="protein sequence ID" value="KAF0703690.1"/>
    <property type="molecule type" value="Genomic_DNA"/>
</dbReference>